<feature type="coiled-coil region" evidence="6">
    <location>
        <begin position="961"/>
        <end position="988"/>
    </location>
</feature>
<dbReference type="OrthoDB" id="5478353at2"/>
<gene>
    <name evidence="9" type="ordered locus">Acid345_4087</name>
</gene>
<organism evidence="9 10">
    <name type="scientific">Koribacter versatilis (strain Ellin345)</name>
    <dbReference type="NCBI Taxonomy" id="204669"/>
    <lineage>
        <taxon>Bacteria</taxon>
        <taxon>Pseudomonadati</taxon>
        <taxon>Acidobacteriota</taxon>
        <taxon>Terriglobia</taxon>
        <taxon>Terriglobales</taxon>
        <taxon>Candidatus Korobacteraceae</taxon>
        <taxon>Candidatus Korobacter</taxon>
    </lineage>
</organism>
<sequence length="1110" mass="120274">MSFGDPEDDKRDIGSDDSLLPTAGQAELSAPETADHALVSIPNSTAEHLPGRTPGRLESGDRLANRFRIVRFIAKGGMGEVYEAEDEVVRVRLALKTILPAIAANPDMVEQLKLEMRSARRVTHPNVCRLIEVFEDRDRQPAVMFLTMELVEGESLSDVIHRSGPLPLPQFYRIAAQIAAGLDAVHRAEIVHQDFKTSNVLLVGSGESTRAVVTDFGLAVNLQATGRDRGVAGGTPAYMAPEQVDGKTEITPAADIYAFGVVLYELLTARFPIAATTRREALDRKLTERPVSPSHYRPDIPKYTERAILKCLERNPQDRFASVMDALAAVEGRAEKRRKKLAAFATTVAVLLAVASFGGYAARRWFLSHRTPTVAVLSLHDASARTESTSTGTELTELLTSNLGLSKGLTTVPAEDVSLAQGEFPVTASASFEQEDLSAFRRAIGADYLVIGKYTNASDGKLAFDLKLERPDGGTLDSIHEEGTEQNAGALIADAASKIRQRLGTQLLSDSETEEAENIYPRTDEGRKLYFQALAQLRALNSVEAASLSKKAANAEPDNPSIHATYAEALNLLKNMPAAQQEAKRAAELAQGGKLPPEFVTLLEARSAELNNDWKTAIQKLDALFTFTRDNLQYGLMLSNAQTLGAQPSDALKTIARLSKLKAPAGTDPRIQIAAAETYAAMGNYTAEIQSAERAVRDAQARSWRMMQAKASLQLCWAYQRNGDSAKALASCDTARTVFADFGDGVSGAVALNRIANELVTRGQYQEAKNAYDRVLAIVTKAQSQHDMAGAHLNLALTLLNLGDQKAAQQHAGQAIEIAAHSGDRYDEARARLISADLLRASDDLPAAIQQARLAQQVAHDAQDRDAEGYALNNLALYLQESGDSEAAFNAAHQALDIRKQLGVPTSISVTQALLGDLYLERGDLPHARSSYAAALQLQEPTAKAQIAQLQLAAAQADFQSDEFDAALKNAQTAVAEFQREKDSEETIEANTLILRILTRKKDLAAARPYYEQLAQQPSQDHDIALAAAVARAEFLIASAQPVDAAALLRPLLGLSEKPNYLNLEARLVLARAQQFSSKPQSVTDLRDIASQAEKLGFHHLAAEARQSLH</sequence>
<proteinExistence type="predicted"/>
<dbReference type="SUPFAM" id="SSF48452">
    <property type="entry name" value="TPR-like"/>
    <property type="match status" value="2"/>
</dbReference>
<dbReference type="EMBL" id="CP000360">
    <property type="protein sequence ID" value="ABF43087.1"/>
    <property type="molecule type" value="Genomic_DNA"/>
</dbReference>
<dbReference type="eggNOG" id="COG0515">
    <property type="taxonomic scope" value="Bacteria"/>
</dbReference>
<dbReference type="InterPro" id="IPR019734">
    <property type="entry name" value="TPR_rpt"/>
</dbReference>
<keyword evidence="4 9" id="KW-0418">Kinase</keyword>
<dbReference type="PANTHER" id="PTHR24345:SF91">
    <property type="entry name" value="SERINE_THREONINE-PROTEIN KINASE PLK4"/>
    <property type="match status" value="1"/>
</dbReference>
<dbReference type="InterPro" id="IPR000719">
    <property type="entry name" value="Prot_kinase_dom"/>
</dbReference>
<dbReference type="HOGENOM" id="CLU_288837_0_0_0"/>
<evidence type="ECO:0000256" key="6">
    <source>
        <dbReference type="SAM" id="Coils"/>
    </source>
</evidence>
<dbReference type="SUPFAM" id="SSF56112">
    <property type="entry name" value="Protein kinase-like (PK-like)"/>
    <property type="match status" value="1"/>
</dbReference>
<keyword evidence="5" id="KW-0067">ATP-binding</keyword>
<reference evidence="9 10" key="1">
    <citation type="journal article" date="2009" name="Appl. Environ. Microbiol.">
        <title>Three genomes from the phylum Acidobacteria provide insight into the lifestyles of these microorganisms in soils.</title>
        <authorList>
            <person name="Ward N.L."/>
            <person name="Challacombe J.F."/>
            <person name="Janssen P.H."/>
            <person name="Henrissat B."/>
            <person name="Coutinho P.M."/>
            <person name="Wu M."/>
            <person name="Xie G."/>
            <person name="Haft D.H."/>
            <person name="Sait M."/>
            <person name="Badger J."/>
            <person name="Barabote R.D."/>
            <person name="Bradley B."/>
            <person name="Brettin T.S."/>
            <person name="Brinkac L.M."/>
            <person name="Bruce D."/>
            <person name="Creasy T."/>
            <person name="Daugherty S.C."/>
            <person name="Davidsen T.M."/>
            <person name="DeBoy R.T."/>
            <person name="Detter J.C."/>
            <person name="Dodson R.J."/>
            <person name="Durkin A.S."/>
            <person name="Ganapathy A."/>
            <person name="Gwinn-Giglio M."/>
            <person name="Han C.S."/>
            <person name="Khouri H."/>
            <person name="Kiss H."/>
            <person name="Kothari S.P."/>
            <person name="Madupu R."/>
            <person name="Nelson K.E."/>
            <person name="Nelson W.C."/>
            <person name="Paulsen I."/>
            <person name="Penn K."/>
            <person name="Ren Q."/>
            <person name="Rosovitz M.J."/>
            <person name="Selengut J.D."/>
            <person name="Shrivastava S."/>
            <person name="Sullivan S.A."/>
            <person name="Tapia R."/>
            <person name="Thompson L.S."/>
            <person name="Watkins K.L."/>
            <person name="Yang Q."/>
            <person name="Yu C."/>
            <person name="Zafar N."/>
            <person name="Zhou L."/>
            <person name="Kuske C.R."/>
        </authorList>
    </citation>
    <scope>NUCLEOTIDE SEQUENCE [LARGE SCALE GENOMIC DNA]</scope>
    <source>
        <strain evidence="9 10">Ellin345</strain>
    </source>
</reference>
<dbReference type="Proteomes" id="UP000002432">
    <property type="component" value="Chromosome"/>
</dbReference>
<dbReference type="Pfam" id="PF13181">
    <property type="entry name" value="TPR_8"/>
    <property type="match status" value="1"/>
</dbReference>
<dbReference type="RefSeq" id="WP_011524886.1">
    <property type="nucleotide sequence ID" value="NC_008009.1"/>
</dbReference>
<evidence type="ECO:0000313" key="9">
    <source>
        <dbReference type="EMBL" id="ABF43087.1"/>
    </source>
</evidence>
<evidence type="ECO:0000313" key="10">
    <source>
        <dbReference type="Proteomes" id="UP000002432"/>
    </source>
</evidence>
<evidence type="ECO:0000256" key="3">
    <source>
        <dbReference type="ARBA" id="ARBA00022741"/>
    </source>
</evidence>
<dbReference type="Pfam" id="PF00069">
    <property type="entry name" value="Pkinase"/>
    <property type="match status" value="1"/>
</dbReference>
<evidence type="ECO:0000256" key="5">
    <source>
        <dbReference type="ARBA" id="ARBA00022840"/>
    </source>
</evidence>
<dbReference type="CDD" id="cd14014">
    <property type="entry name" value="STKc_PknB_like"/>
    <property type="match status" value="1"/>
</dbReference>
<dbReference type="InterPro" id="IPR008271">
    <property type="entry name" value="Ser/Thr_kinase_AS"/>
</dbReference>
<keyword evidence="10" id="KW-1185">Reference proteome</keyword>
<dbReference type="Gene3D" id="1.25.40.10">
    <property type="entry name" value="Tetratricopeptide repeat domain"/>
    <property type="match status" value="2"/>
</dbReference>
<dbReference type="PANTHER" id="PTHR24345">
    <property type="entry name" value="SERINE/THREONINE-PROTEIN KINASE PLK"/>
    <property type="match status" value="1"/>
</dbReference>
<name>Q1IJ63_KORVE</name>
<dbReference type="Gene3D" id="1.10.510.10">
    <property type="entry name" value="Transferase(Phosphotransferase) domain 1"/>
    <property type="match status" value="1"/>
</dbReference>
<dbReference type="eggNOG" id="COG0457">
    <property type="taxonomic scope" value="Bacteria"/>
</dbReference>
<dbReference type="GO" id="GO:0004674">
    <property type="term" value="F:protein serine/threonine kinase activity"/>
    <property type="evidence" value="ECO:0007669"/>
    <property type="project" value="UniProtKB-KW"/>
</dbReference>
<evidence type="ECO:0000256" key="2">
    <source>
        <dbReference type="ARBA" id="ARBA00022679"/>
    </source>
</evidence>
<evidence type="ECO:0000256" key="1">
    <source>
        <dbReference type="ARBA" id="ARBA00022527"/>
    </source>
</evidence>
<dbReference type="PROSITE" id="PS00108">
    <property type="entry name" value="PROTEIN_KINASE_ST"/>
    <property type="match status" value="1"/>
</dbReference>
<keyword evidence="6" id="KW-0175">Coiled coil</keyword>
<feature type="region of interest" description="Disordered" evidence="7">
    <location>
        <begin position="1"/>
        <end position="31"/>
    </location>
</feature>
<dbReference type="GO" id="GO:0005524">
    <property type="term" value="F:ATP binding"/>
    <property type="evidence" value="ECO:0007669"/>
    <property type="project" value="UniProtKB-KW"/>
</dbReference>
<dbReference type="InterPro" id="IPR011009">
    <property type="entry name" value="Kinase-like_dom_sf"/>
</dbReference>
<dbReference type="Pfam" id="PF13424">
    <property type="entry name" value="TPR_12"/>
    <property type="match status" value="1"/>
</dbReference>
<dbReference type="PROSITE" id="PS50011">
    <property type="entry name" value="PROTEIN_KINASE_DOM"/>
    <property type="match status" value="1"/>
</dbReference>
<dbReference type="Gene3D" id="3.30.200.20">
    <property type="entry name" value="Phosphorylase Kinase, domain 1"/>
    <property type="match status" value="1"/>
</dbReference>
<dbReference type="Pfam" id="PF13374">
    <property type="entry name" value="TPR_10"/>
    <property type="match status" value="1"/>
</dbReference>
<keyword evidence="2" id="KW-0808">Transferase</keyword>
<keyword evidence="1 9" id="KW-0723">Serine/threonine-protein kinase</keyword>
<evidence type="ECO:0000256" key="4">
    <source>
        <dbReference type="ARBA" id="ARBA00022777"/>
    </source>
</evidence>
<accession>Q1IJ63</accession>
<dbReference type="SMART" id="SM00028">
    <property type="entry name" value="TPR"/>
    <property type="match status" value="5"/>
</dbReference>
<dbReference type="AlphaFoldDB" id="Q1IJ63"/>
<feature type="domain" description="Protein kinase" evidence="8">
    <location>
        <begin position="67"/>
        <end position="330"/>
    </location>
</feature>
<protein>
    <submittedName>
        <fullName evidence="9">Serine/threonine protein kinase with TPR repeats</fullName>
    </submittedName>
</protein>
<dbReference type="STRING" id="204669.Acid345_4087"/>
<evidence type="ECO:0000259" key="8">
    <source>
        <dbReference type="PROSITE" id="PS50011"/>
    </source>
</evidence>
<dbReference type="EnsemblBacteria" id="ABF43087">
    <property type="protein sequence ID" value="ABF43087"/>
    <property type="gene ID" value="Acid345_4087"/>
</dbReference>
<keyword evidence="3" id="KW-0547">Nucleotide-binding</keyword>
<dbReference type="KEGG" id="aba:Acid345_4087"/>
<dbReference type="InterPro" id="IPR011990">
    <property type="entry name" value="TPR-like_helical_dom_sf"/>
</dbReference>
<evidence type="ECO:0000256" key="7">
    <source>
        <dbReference type="SAM" id="MobiDB-lite"/>
    </source>
</evidence>